<evidence type="ECO:0000313" key="2">
    <source>
        <dbReference type="Proteomes" id="UP000276260"/>
    </source>
</evidence>
<dbReference type="RefSeq" id="WP_046521439.1">
    <property type="nucleotide sequence ID" value="NZ_LAVS01000096.1"/>
</dbReference>
<evidence type="ECO:0000313" key="1">
    <source>
        <dbReference type="EMBL" id="RRJ21476.1"/>
    </source>
</evidence>
<protein>
    <recommendedName>
        <fullName evidence="3">Lipoprotein</fullName>
    </recommendedName>
</protein>
<gene>
    <name evidence="1" type="ORF">EIK76_11435</name>
</gene>
<evidence type="ECO:0008006" key="3">
    <source>
        <dbReference type="Google" id="ProtNLM"/>
    </source>
</evidence>
<sequence length="179" mass="20626">MKIYSSFIVISSLLLTACAIPRYTERLQQPLPLPEGEWTVTQSHPKEMENVTEMRWQAVDSDNYVQSFVFEQQPNSDLMKTKAIDDQQGQRNCDELFDSQILSKEPVNGYPALVWVSECKSKSGAYSKILHKSIAGKQSLYVFNKVWRSLPLQTEWDLWLAYTHKIQVCDSDSKTQPCK</sequence>
<dbReference type="AlphaFoldDB" id="A0A3P3QJZ5"/>
<keyword evidence="2" id="KW-1185">Reference proteome</keyword>
<dbReference type="OrthoDB" id="5763953at2"/>
<comment type="caution">
    <text evidence="1">The sequence shown here is derived from an EMBL/GenBank/DDBJ whole genome shotgun (WGS) entry which is preliminary data.</text>
</comment>
<dbReference type="Proteomes" id="UP000276260">
    <property type="component" value="Unassembled WGS sequence"/>
</dbReference>
<reference evidence="1 2" key="1">
    <citation type="submission" date="2018-11" db="EMBL/GenBank/DDBJ databases">
        <title>Draft genome analysis of Rheinheimera mesophila isolated from an industrial waste site.</title>
        <authorList>
            <person name="Yu Q."/>
            <person name="Qi Y."/>
            <person name="Zhang H."/>
            <person name="Lu Y."/>
            <person name="Pu J."/>
        </authorList>
    </citation>
    <scope>NUCLEOTIDE SEQUENCE [LARGE SCALE GENOMIC DNA]</scope>
    <source>
        <strain evidence="1 2">IITR13</strain>
    </source>
</reference>
<dbReference type="EMBL" id="RRCF01000002">
    <property type="protein sequence ID" value="RRJ21476.1"/>
    <property type="molecule type" value="Genomic_DNA"/>
</dbReference>
<proteinExistence type="predicted"/>
<dbReference type="PROSITE" id="PS51257">
    <property type="entry name" value="PROKAR_LIPOPROTEIN"/>
    <property type="match status" value="1"/>
</dbReference>
<accession>A0A3P3QJZ5</accession>
<name>A0A3P3QJZ5_9GAMM</name>
<organism evidence="1 2">
    <name type="scientific">Rheinheimera mesophila</name>
    <dbReference type="NCBI Taxonomy" id="1547515"/>
    <lineage>
        <taxon>Bacteria</taxon>
        <taxon>Pseudomonadati</taxon>
        <taxon>Pseudomonadota</taxon>
        <taxon>Gammaproteobacteria</taxon>
        <taxon>Chromatiales</taxon>
        <taxon>Chromatiaceae</taxon>
        <taxon>Rheinheimera</taxon>
    </lineage>
</organism>